<dbReference type="RefSeq" id="WP_093888025.1">
    <property type="nucleotide sequence ID" value="NZ_FOQY01000010.1"/>
</dbReference>
<feature type="region of interest" description="Disordered" evidence="1">
    <location>
        <begin position="195"/>
        <end position="230"/>
    </location>
</feature>
<evidence type="ECO:0000259" key="3">
    <source>
        <dbReference type="Pfam" id="PF13349"/>
    </source>
</evidence>
<protein>
    <submittedName>
        <fullName evidence="4">Putative adhesin</fullName>
    </submittedName>
</protein>
<feature type="domain" description="DUF4097" evidence="3">
    <location>
        <begin position="39"/>
        <end position="227"/>
    </location>
</feature>
<dbReference type="AlphaFoldDB" id="A0A1I3ST55"/>
<proteinExistence type="predicted"/>
<keyword evidence="5" id="KW-1185">Reference proteome</keyword>
<accession>A0A1I3ST55</accession>
<evidence type="ECO:0000313" key="5">
    <source>
        <dbReference type="Proteomes" id="UP000199111"/>
    </source>
</evidence>
<reference evidence="5" key="1">
    <citation type="submission" date="2016-10" db="EMBL/GenBank/DDBJ databases">
        <authorList>
            <person name="Varghese N."/>
            <person name="Submissions S."/>
        </authorList>
    </citation>
    <scope>NUCLEOTIDE SEQUENCE [LARGE SCALE GENOMIC DNA]</scope>
    <source>
        <strain evidence="5">CGMCC 4.2126</strain>
    </source>
</reference>
<dbReference type="Proteomes" id="UP000199111">
    <property type="component" value="Unassembled WGS sequence"/>
</dbReference>
<feature type="compositionally biased region" description="Polar residues" evidence="1">
    <location>
        <begin position="209"/>
        <end position="220"/>
    </location>
</feature>
<gene>
    <name evidence="4" type="ORF">SAMN05216275_110184</name>
</gene>
<dbReference type="PROSITE" id="PS51257">
    <property type="entry name" value="PROKAR_LIPOPROTEIN"/>
    <property type="match status" value="1"/>
</dbReference>
<dbReference type="Pfam" id="PF13349">
    <property type="entry name" value="DUF4097"/>
    <property type="match status" value="1"/>
</dbReference>
<evidence type="ECO:0000256" key="2">
    <source>
        <dbReference type="SAM" id="SignalP"/>
    </source>
</evidence>
<keyword evidence="2" id="KW-0732">Signal</keyword>
<sequence>MKKKMMVAGALLGSALVLTGCRVDFGNRNQEVVSYDVAGKLTLLDVRGESGDVEVNESDRSQVRVTETLHWGGEKGSKDGRPKTEHPVAGGTLTLRYDCSDCSVDYRIEIPKGLKVTMDVDSGDITLRSLTGEVNATTGSGDIEAGTLGAKRFVADSGSGTIEAKFAAVPDHVEIETGSGGATVRLPKGGYNVTAETGSGDRTVKVTHDPSSSSVISARTGSGDVNVLPS</sequence>
<name>A0A1I3ST55_9ACTN</name>
<organism evidence="4 5">
    <name type="scientific">Streptosporangium canum</name>
    <dbReference type="NCBI Taxonomy" id="324952"/>
    <lineage>
        <taxon>Bacteria</taxon>
        <taxon>Bacillati</taxon>
        <taxon>Actinomycetota</taxon>
        <taxon>Actinomycetes</taxon>
        <taxon>Streptosporangiales</taxon>
        <taxon>Streptosporangiaceae</taxon>
        <taxon>Streptosporangium</taxon>
    </lineage>
</organism>
<dbReference type="InterPro" id="IPR025164">
    <property type="entry name" value="Toastrack_DUF4097"/>
</dbReference>
<feature type="signal peptide" evidence="2">
    <location>
        <begin position="1"/>
        <end position="19"/>
    </location>
</feature>
<feature type="chain" id="PRO_5038807442" evidence="2">
    <location>
        <begin position="20"/>
        <end position="230"/>
    </location>
</feature>
<dbReference type="EMBL" id="FOQY01000010">
    <property type="protein sequence ID" value="SFJ61994.1"/>
    <property type="molecule type" value="Genomic_DNA"/>
</dbReference>
<evidence type="ECO:0000313" key="4">
    <source>
        <dbReference type="EMBL" id="SFJ61994.1"/>
    </source>
</evidence>
<dbReference type="GeneID" id="96299241"/>
<evidence type="ECO:0000256" key="1">
    <source>
        <dbReference type="SAM" id="MobiDB-lite"/>
    </source>
</evidence>